<organism evidence="1 2">
    <name type="scientific">Corynebacterium ulcerans</name>
    <dbReference type="NCBI Taxonomy" id="65058"/>
    <lineage>
        <taxon>Bacteria</taxon>
        <taxon>Bacillati</taxon>
        <taxon>Actinomycetota</taxon>
        <taxon>Actinomycetes</taxon>
        <taxon>Mycobacteriales</taxon>
        <taxon>Corynebacteriaceae</taxon>
        <taxon>Corynebacterium</taxon>
    </lineage>
</organism>
<proteinExistence type="predicted"/>
<dbReference type="EMBL" id="BQFK01000005">
    <property type="protein sequence ID" value="GJJ43934.1"/>
    <property type="molecule type" value="Genomic_DNA"/>
</dbReference>
<dbReference type="AlphaFoldDB" id="A0ABD0BLZ0"/>
<reference evidence="1 2" key="1">
    <citation type="submission" date="2021-11" db="EMBL/GenBank/DDBJ databases">
        <title>Whole genome sequences of diphtheriae toxin producing Corynebacterium ulcerans isolates from cats in Osaka, Japan.</title>
        <authorList>
            <person name="Umeda K."/>
            <person name="Hirai Y."/>
        </authorList>
    </citation>
    <scope>NUCLEOTIDE SEQUENCE [LARGE SCALE GENOMIC DNA]</scope>
    <source>
        <strain evidence="1 2">12109B-1</strain>
    </source>
</reference>
<evidence type="ECO:0000313" key="2">
    <source>
        <dbReference type="Proteomes" id="UP001205910"/>
    </source>
</evidence>
<accession>A0ABD0BLZ0</accession>
<comment type="caution">
    <text evidence="1">The sequence shown here is derived from an EMBL/GenBank/DDBJ whole genome shotgun (WGS) entry which is preliminary data.</text>
</comment>
<name>A0ABD0BLZ0_CORUL</name>
<gene>
    <name evidence="1" type="ORF">CULCOIPH005_21230</name>
</gene>
<sequence length="146" mass="16378">MTSRFQCEDSIAEFISDLRAFATGSYLQKDELEWWEPPFEVSAVSEIDALFQDFAQALIPMARHSNSRSEDQIASLAHLDFVARVGVLFSDIDAVNHAYGYAVIETEEYADLQHIIEKAAEDIGLTAEEIANLPTYEEAIALEDED</sequence>
<dbReference type="RefSeq" id="WP_014836375.1">
    <property type="nucleotide sequence ID" value="NZ_AP019662.1"/>
</dbReference>
<dbReference type="Proteomes" id="UP001205910">
    <property type="component" value="Unassembled WGS sequence"/>
</dbReference>
<evidence type="ECO:0000313" key="1">
    <source>
        <dbReference type="EMBL" id="GJJ43934.1"/>
    </source>
</evidence>
<protein>
    <submittedName>
        <fullName evidence="1">Uncharacterized protein</fullName>
    </submittedName>
</protein>